<feature type="domain" description="Toxin SymE-like" evidence="1">
    <location>
        <begin position="44"/>
        <end position="78"/>
    </location>
</feature>
<evidence type="ECO:0000259" key="1">
    <source>
        <dbReference type="Pfam" id="PF08845"/>
    </source>
</evidence>
<organism evidence="2 3">
    <name type="scientific">Stenotrophomonas aracearum</name>
    <dbReference type="NCBI Taxonomy" id="3003272"/>
    <lineage>
        <taxon>Bacteria</taxon>
        <taxon>Pseudomonadati</taxon>
        <taxon>Pseudomonadota</taxon>
        <taxon>Gammaproteobacteria</taxon>
        <taxon>Lysobacterales</taxon>
        <taxon>Lysobacteraceae</taxon>
        <taxon>Stenotrophomonas</taxon>
    </lineage>
</organism>
<keyword evidence="3" id="KW-1185">Reference proteome</keyword>
<dbReference type="EMBL" id="CP115543">
    <property type="protein sequence ID" value="WNH48702.1"/>
    <property type="molecule type" value="Genomic_DNA"/>
</dbReference>
<name>A0ABY9YCV1_9GAMM</name>
<proteinExistence type="predicted"/>
<evidence type="ECO:0000313" key="3">
    <source>
        <dbReference type="Proteomes" id="UP001305421"/>
    </source>
</evidence>
<evidence type="ECO:0000313" key="2">
    <source>
        <dbReference type="EMBL" id="WNH48702.1"/>
    </source>
</evidence>
<gene>
    <name evidence="2" type="ORF">PDM28_18925</name>
</gene>
<dbReference type="Proteomes" id="UP001305421">
    <property type="component" value="Chromosome"/>
</dbReference>
<dbReference type="Pfam" id="PF08845">
    <property type="entry name" value="SymE_toxin"/>
    <property type="match status" value="1"/>
</dbReference>
<sequence>MHDHERDSSAGTQPRVIYHWRTPRTVLVGTVRHDDHEPESGEILIPSLHLRGMWLATAGIEPGARLTVQVAPGCVLLRTLKPTVRRACRRAGWYA</sequence>
<dbReference type="InterPro" id="IPR014944">
    <property type="entry name" value="Toxin_SymE-like"/>
</dbReference>
<reference evidence="2 3" key="1">
    <citation type="submission" date="2022-12" db="EMBL/GenBank/DDBJ databases">
        <title>Two new species, Stenotrophomonas aracearum and Stenotrophomonas oahuensis, isolated from Anthurium (Araceae family) in Hawaii.</title>
        <authorList>
            <person name="Chunag S.C."/>
            <person name="Dobhal S."/>
            <person name="Alvarez A."/>
            <person name="Arif M."/>
        </authorList>
    </citation>
    <scope>NUCLEOTIDE SEQUENCE [LARGE SCALE GENOMIC DNA]</scope>
    <source>
        <strain evidence="2 3">A5588</strain>
    </source>
</reference>
<accession>A0ABY9YCV1</accession>
<protein>
    <submittedName>
        <fullName evidence="2">SymE family type I addiction module toxin</fullName>
    </submittedName>
</protein>
<dbReference type="RefSeq" id="WP_311183241.1">
    <property type="nucleotide sequence ID" value="NZ_CP115543.1"/>
</dbReference>